<comment type="caution">
    <text evidence="1">The sequence shown here is derived from an EMBL/GenBank/DDBJ whole genome shotgun (WGS) entry which is preliminary data.</text>
</comment>
<name>A0A834KQR2_VESGE</name>
<evidence type="ECO:0000313" key="1">
    <source>
        <dbReference type="EMBL" id="KAF7410337.1"/>
    </source>
</evidence>
<proteinExistence type="predicted"/>
<keyword evidence="2" id="KW-1185">Reference proteome</keyword>
<dbReference type="AlphaFoldDB" id="A0A834KQR2"/>
<protein>
    <submittedName>
        <fullName evidence="1">Uncharacterized protein</fullName>
    </submittedName>
</protein>
<organism evidence="1 2">
    <name type="scientific">Vespula germanica</name>
    <name type="common">German yellow jacket</name>
    <name type="synonym">Paravespula germanica</name>
    <dbReference type="NCBI Taxonomy" id="30212"/>
    <lineage>
        <taxon>Eukaryota</taxon>
        <taxon>Metazoa</taxon>
        <taxon>Ecdysozoa</taxon>
        <taxon>Arthropoda</taxon>
        <taxon>Hexapoda</taxon>
        <taxon>Insecta</taxon>
        <taxon>Pterygota</taxon>
        <taxon>Neoptera</taxon>
        <taxon>Endopterygota</taxon>
        <taxon>Hymenoptera</taxon>
        <taxon>Apocrita</taxon>
        <taxon>Aculeata</taxon>
        <taxon>Vespoidea</taxon>
        <taxon>Vespidae</taxon>
        <taxon>Vespinae</taxon>
        <taxon>Vespula</taxon>
    </lineage>
</organism>
<gene>
    <name evidence="1" type="ORF">HZH68_004718</name>
</gene>
<accession>A0A834KQR2</accession>
<reference evidence="1" key="1">
    <citation type="journal article" date="2020" name="G3 (Bethesda)">
        <title>High-Quality Assemblies for Three Invasive Social Wasps from the &lt;i&gt;Vespula&lt;/i&gt; Genus.</title>
        <authorList>
            <person name="Harrop T.W.R."/>
            <person name="Guhlin J."/>
            <person name="McLaughlin G.M."/>
            <person name="Permina E."/>
            <person name="Stockwell P."/>
            <person name="Gilligan J."/>
            <person name="Le Lec M.F."/>
            <person name="Gruber M.A.M."/>
            <person name="Quinn O."/>
            <person name="Lovegrove M."/>
            <person name="Duncan E.J."/>
            <person name="Remnant E.J."/>
            <person name="Van Eeckhoven J."/>
            <person name="Graham B."/>
            <person name="Knapp R.A."/>
            <person name="Langford K.W."/>
            <person name="Kronenberg Z."/>
            <person name="Press M.O."/>
            <person name="Eacker S.M."/>
            <person name="Wilson-Rankin E.E."/>
            <person name="Purcell J."/>
            <person name="Lester P.J."/>
            <person name="Dearden P.K."/>
        </authorList>
    </citation>
    <scope>NUCLEOTIDE SEQUENCE</scope>
    <source>
        <strain evidence="1">Linc-1</strain>
    </source>
</reference>
<evidence type="ECO:0000313" key="2">
    <source>
        <dbReference type="Proteomes" id="UP000617340"/>
    </source>
</evidence>
<dbReference type="EMBL" id="JACSDZ010000003">
    <property type="protein sequence ID" value="KAF7410337.1"/>
    <property type="molecule type" value="Genomic_DNA"/>
</dbReference>
<dbReference type="Proteomes" id="UP000617340">
    <property type="component" value="Unassembled WGS sequence"/>
</dbReference>
<sequence>MMKIEESSTFTNHEQESALSSCFHEESTPHGMSGIQINVEEASNDGHKNVVRHMTTREAIDLKKNATEIRSAALHRRYSEGFHFAHDPLALGVLSSRHVADSLVYLERNYLPVVEPTICHVTLPVRKVPTD</sequence>